<reference evidence="1 2" key="1">
    <citation type="submission" date="2013-11" db="EMBL/GenBank/DDBJ databases">
        <title>The Genome Sequence of Phytophthora parasitica P1976.</title>
        <authorList>
            <consortium name="The Broad Institute Genomics Platform"/>
            <person name="Russ C."/>
            <person name="Tyler B."/>
            <person name="Panabieres F."/>
            <person name="Shan W."/>
            <person name="Tripathy S."/>
            <person name="Grunwald N."/>
            <person name="Machado M."/>
            <person name="Johnson C.S."/>
            <person name="Walker B."/>
            <person name="Young S."/>
            <person name="Zeng Q."/>
            <person name="Gargeya S."/>
            <person name="Fitzgerald M."/>
            <person name="Haas B."/>
            <person name="Abouelleil A."/>
            <person name="Allen A.W."/>
            <person name="Alvarado L."/>
            <person name="Arachchi H.M."/>
            <person name="Berlin A.M."/>
            <person name="Chapman S.B."/>
            <person name="Gainer-Dewar J."/>
            <person name="Goldberg J."/>
            <person name="Griggs A."/>
            <person name="Gujja S."/>
            <person name="Hansen M."/>
            <person name="Howarth C."/>
            <person name="Imamovic A."/>
            <person name="Ireland A."/>
            <person name="Larimer J."/>
            <person name="McCowan C."/>
            <person name="Murphy C."/>
            <person name="Pearson M."/>
            <person name="Poon T.W."/>
            <person name="Priest M."/>
            <person name="Roberts A."/>
            <person name="Saif S."/>
            <person name="Shea T."/>
            <person name="Sisk P."/>
            <person name="Sykes S."/>
            <person name="Wortman J."/>
            <person name="Nusbaum C."/>
            <person name="Birren B."/>
        </authorList>
    </citation>
    <scope>NUCLEOTIDE SEQUENCE [LARGE SCALE GENOMIC DNA]</scope>
    <source>
        <strain evidence="1 2">P1976</strain>
    </source>
</reference>
<proteinExistence type="predicted"/>
<evidence type="ECO:0000313" key="1">
    <source>
        <dbReference type="EMBL" id="ETO73799.1"/>
    </source>
</evidence>
<dbReference type="AlphaFoldDB" id="A0A081A4I8"/>
<dbReference type="EMBL" id="ANJA01001842">
    <property type="protein sequence ID" value="ETO73799.1"/>
    <property type="molecule type" value="Genomic_DNA"/>
</dbReference>
<name>A0A081A4I8_PHYNI</name>
<gene>
    <name evidence="1" type="ORF">F444_10280</name>
</gene>
<evidence type="ECO:0000313" key="2">
    <source>
        <dbReference type="Proteomes" id="UP000028582"/>
    </source>
</evidence>
<comment type="caution">
    <text evidence="1">The sequence shown here is derived from an EMBL/GenBank/DDBJ whole genome shotgun (WGS) entry which is preliminary data.</text>
</comment>
<accession>A0A081A4I8</accession>
<dbReference type="Proteomes" id="UP000028582">
    <property type="component" value="Unassembled WGS sequence"/>
</dbReference>
<protein>
    <submittedName>
        <fullName evidence="1">Uncharacterized protein</fullName>
    </submittedName>
</protein>
<organism evidence="1 2">
    <name type="scientific">Phytophthora nicotianae P1976</name>
    <dbReference type="NCBI Taxonomy" id="1317066"/>
    <lineage>
        <taxon>Eukaryota</taxon>
        <taxon>Sar</taxon>
        <taxon>Stramenopiles</taxon>
        <taxon>Oomycota</taxon>
        <taxon>Peronosporomycetes</taxon>
        <taxon>Peronosporales</taxon>
        <taxon>Peronosporaceae</taxon>
        <taxon>Phytophthora</taxon>
    </lineage>
</organism>
<sequence length="60" mass="6954">MGDATNSQVDNRDDNEEWLRWPTQISAATYLYRSHCHGVIFTPLRQSTILFINTDCPLKI</sequence>